<evidence type="ECO:0000313" key="2">
    <source>
        <dbReference type="EMBL" id="KAF7363779.1"/>
    </source>
</evidence>
<dbReference type="EMBL" id="JACAZH010000007">
    <property type="protein sequence ID" value="KAF7363779.1"/>
    <property type="molecule type" value="Genomic_DNA"/>
</dbReference>
<dbReference type="Gene3D" id="2.60.110.10">
    <property type="entry name" value="Thaumatin"/>
    <property type="match status" value="1"/>
</dbReference>
<feature type="disulfide bond" evidence="1">
    <location>
        <begin position="174"/>
        <end position="189"/>
    </location>
</feature>
<comment type="caution">
    <text evidence="2">The sequence shown here is derived from an EMBL/GenBank/DDBJ whole genome shotgun (WGS) entry which is preliminary data.</text>
</comment>
<evidence type="ECO:0000313" key="3">
    <source>
        <dbReference type="Proteomes" id="UP000623467"/>
    </source>
</evidence>
<dbReference type="Pfam" id="PF00314">
    <property type="entry name" value="Thaumatin"/>
    <property type="match status" value="1"/>
</dbReference>
<dbReference type="InterPro" id="IPR001938">
    <property type="entry name" value="Thaumatin"/>
</dbReference>
<protein>
    <submittedName>
        <fullName evidence="2">Thaumatin-like protein</fullName>
    </submittedName>
</protein>
<feature type="disulfide bond" evidence="1">
    <location>
        <begin position="152"/>
        <end position="170"/>
    </location>
</feature>
<evidence type="ECO:0000256" key="1">
    <source>
        <dbReference type="PIRSR" id="PIRSR002703-1"/>
    </source>
</evidence>
<keyword evidence="3" id="KW-1185">Reference proteome</keyword>
<dbReference type="SMART" id="SM00205">
    <property type="entry name" value="THN"/>
    <property type="match status" value="1"/>
</dbReference>
<dbReference type="PIRSF" id="PIRSF002703">
    <property type="entry name" value="Thaumatin"/>
    <property type="match status" value="1"/>
</dbReference>
<dbReference type="AlphaFoldDB" id="A0A8H6YRD8"/>
<keyword evidence="1" id="KW-1015">Disulfide bond</keyword>
<gene>
    <name evidence="2" type="ORF">MSAN_01035700</name>
</gene>
<dbReference type="OrthoDB" id="430315at2759"/>
<proteinExistence type="predicted"/>
<dbReference type="Proteomes" id="UP000623467">
    <property type="component" value="Unassembled WGS sequence"/>
</dbReference>
<dbReference type="PANTHER" id="PTHR31048">
    <property type="entry name" value="OS03G0233200 PROTEIN"/>
    <property type="match status" value="1"/>
</dbReference>
<accession>A0A8H6YRD8</accession>
<sequence>MASIVAADRNITVKNACPYTVWPAIYTSLGAQPSQPNGWVAPANTSVTFTVPDLWVSIHWPVLYQTEAKLNRTVAFGDAATVISLSTLGQTRALLADAPEASCARALFIFNSASPQDYYDISLIVGYNVPMRIDNHAACGNPSCPVNLNPSCPTAQKGPFDPTTGAALGCTSACELDKAHGLGANSTNCCTGMYNTPSTCPSSNVTNYNYYKSNCVNTYAYPFDESSGTASWTCSTLQKAAYTITFCPSS</sequence>
<feature type="disulfide bond" evidence="1">
    <location>
        <begin position="17"/>
        <end position="247"/>
    </location>
</feature>
<dbReference type="InterPro" id="IPR037176">
    <property type="entry name" value="Osmotin/thaumatin-like_sf"/>
</dbReference>
<feature type="disulfide bond" evidence="1">
    <location>
        <begin position="139"/>
        <end position="234"/>
    </location>
</feature>
<feature type="disulfide bond" evidence="1">
    <location>
        <begin position="190"/>
        <end position="200"/>
    </location>
</feature>
<organism evidence="2 3">
    <name type="scientific">Mycena sanguinolenta</name>
    <dbReference type="NCBI Taxonomy" id="230812"/>
    <lineage>
        <taxon>Eukaryota</taxon>
        <taxon>Fungi</taxon>
        <taxon>Dikarya</taxon>
        <taxon>Basidiomycota</taxon>
        <taxon>Agaricomycotina</taxon>
        <taxon>Agaricomycetes</taxon>
        <taxon>Agaricomycetidae</taxon>
        <taxon>Agaricales</taxon>
        <taxon>Marasmiineae</taxon>
        <taxon>Mycenaceae</taxon>
        <taxon>Mycena</taxon>
    </lineage>
</organism>
<reference evidence="2" key="1">
    <citation type="submission" date="2020-05" db="EMBL/GenBank/DDBJ databases">
        <title>Mycena genomes resolve the evolution of fungal bioluminescence.</title>
        <authorList>
            <person name="Tsai I.J."/>
        </authorList>
    </citation>
    <scope>NUCLEOTIDE SEQUENCE</scope>
    <source>
        <strain evidence="2">160909Yilan</strain>
    </source>
</reference>
<feature type="disulfide bond" evidence="1">
    <location>
        <begin position="144"/>
        <end position="215"/>
    </location>
</feature>
<dbReference type="SUPFAM" id="SSF49870">
    <property type="entry name" value="Osmotin, thaumatin-like protein"/>
    <property type="match status" value="1"/>
</dbReference>
<dbReference type="PROSITE" id="PS51367">
    <property type="entry name" value="THAUMATIN_2"/>
    <property type="match status" value="1"/>
</dbReference>
<name>A0A8H6YRD8_9AGAR</name>